<dbReference type="EMBL" id="RBQE01000198">
    <property type="protein sequence ID" value="RMP09425.1"/>
    <property type="molecule type" value="Genomic_DNA"/>
</dbReference>
<reference evidence="2 3" key="1">
    <citation type="submission" date="2018-08" db="EMBL/GenBank/DDBJ databases">
        <title>Recombination of ecologically and evolutionarily significant loci maintains genetic cohesion in the Pseudomonas syringae species complex.</title>
        <authorList>
            <person name="Dillon M."/>
            <person name="Thakur S."/>
            <person name="Almeida R.N.D."/>
            <person name="Weir B.S."/>
            <person name="Guttman D.S."/>
        </authorList>
    </citation>
    <scope>NUCLEOTIDE SEQUENCE [LARGE SCALE GENOMIC DNA]</scope>
    <source>
        <strain evidence="2 3">ICMP 3706</strain>
    </source>
</reference>
<proteinExistence type="predicted"/>
<evidence type="ECO:0000256" key="1">
    <source>
        <dbReference type="SAM" id="Phobius"/>
    </source>
</evidence>
<keyword evidence="1" id="KW-0812">Transmembrane</keyword>
<accession>A0A3M4ASX9</accession>
<evidence type="ECO:0000313" key="2">
    <source>
        <dbReference type="EMBL" id="RMP09425.1"/>
    </source>
</evidence>
<dbReference type="Proteomes" id="UP000281604">
    <property type="component" value="Unassembled WGS sequence"/>
</dbReference>
<sequence length="54" mass="5968">MSQQQLFLAVMGALILAYFAAFFWVPVHQKSGLKYIGGVLFVVCASVSVFWIQG</sequence>
<evidence type="ECO:0000313" key="3">
    <source>
        <dbReference type="Proteomes" id="UP000281604"/>
    </source>
</evidence>
<gene>
    <name evidence="2" type="ORF">ALQ30_200753</name>
</gene>
<name>A0A3M4ASX9_9PSED</name>
<feature type="transmembrane region" description="Helical" evidence="1">
    <location>
        <begin position="32"/>
        <end position="52"/>
    </location>
</feature>
<keyword evidence="1" id="KW-1133">Transmembrane helix</keyword>
<protein>
    <submittedName>
        <fullName evidence="2">Uncharacterized protein</fullName>
    </submittedName>
</protein>
<dbReference type="AlphaFoldDB" id="A0A3M4ASX9"/>
<feature type="transmembrane region" description="Helical" evidence="1">
    <location>
        <begin position="6"/>
        <end position="25"/>
    </location>
</feature>
<organism evidence="2 3">
    <name type="scientific">Pseudomonas syringae pv. persicae</name>
    <dbReference type="NCBI Taxonomy" id="237306"/>
    <lineage>
        <taxon>Bacteria</taxon>
        <taxon>Pseudomonadati</taxon>
        <taxon>Pseudomonadota</taxon>
        <taxon>Gammaproteobacteria</taxon>
        <taxon>Pseudomonadales</taxon>
        <taxon>Pseudomonadaceae</taxon>
        <taxon>Pseudomonas</taxon>
    </lineage>
</organism>
<keyword evidence="1" id="KW-0472">Membrane</keyword>
<comment type="caution">
    <text evidence="2">The sequence shown here is derived from an EMBL/GenBank/DDBJ whole genome shotgun (WGS) entry which is preliminary data.</text>
</comment>